<dbReference type="InterPro" id="IPR024560">
    <property type="entry name" value="UPF0313_C"/>
</dbReference>
<reference evidence="8 9" key="1">
    <citation type="submission" date="2020-06" db="EMBL/GenBank/DDBJ databases">
        <title>Methanolobus halotolerans sp. nov., isolated from a saline lake Tus in Siberia.</title>
        <authorList>
            <person name="Shen Y."/>
            <person name="Chen S.-C."/>
            <person name="Lai M.-C."/>
            <person name="Huang H.-H."/>
            <person name="Chiu H.-H."/>
            <person name="Tang S.-L."/>
            <person name="Rogozin D.Y."/>
            <person name="Degermendzhy A.G."/>
        </authorList>
    </citation>
    <scope>NUCLEOTIDE SEQUENCE [LARGE SCALE GENOMIC DNA]</scope>
    <source>
        <strain evidence="8 9">DSM 21339</strain>
    </source>
</reference>
<dbReference type="PANTHER" id="PTHR32331:SF0">
    <property type="entry name" value="UPF0313 PROTEIN YGIQ"/>
    <property type="match status" value="1"/>
</dbReference>
<evidence type="ECO:0000256" key="6">
    <source>
        <dbReference type="HAMAP-Rule" id="MF_01251"/>
    </source>
</evidence>
<organism evidence="8 9">
    <name type="scientific">Methanolobus zinderi</name>
    <dbReference type="NCBI Taxonomy" id="536044"/>
    <lineage>
        <taxon>Archaea</taxon>
        <taxon>Methanobacteriati</taxon>
        <taxon>Methanobacteriota</taxon>
        <taxon>Stenosarchaea group</taxon>
        <taxon>Methanomicrobia</taxon>
        <taxon>Methanosarcinales</taxon>
        <taxon>Methanosarcinaceae</taxon>
        <taxon>Methanolobus</taxon>
    </lineage>
</organism>
<feature type="binding site" evidence="6">
    <location>
        <position position="320"/>
    </location>
    <ligand>
        <name>[4Fe-4S] cluster</name>
        <dbReference type="ChEBI" id="CHEBI:49883"/>
        <note>4Fe-4S-S-AdoMet</note>
    </ligand>
</feature>
<dbReference type="Pfam" id="PF11842">
    <property type="entry name" value="DUF3362"/>
    <property type="match status" value="1"/>
</dbReference>
<feature type="binding site" evidence="6">
    <location>
        <position position="327"/>
    </location>
    <ligand>
        <name>[4Fe-4S] cluster</name>
        <dbReference type="ChEBI" id="CHEBI:49883"/>
        <note>4Fe-4S-S-AdoMet</note>
    </ligand>
</feature>
<dbReference type="Proteomes" id="UP000509594">
    <property type="component" value="Chromosome"/>
</dbReference>
<evidence type="ECO:0000256" key="2">
    <source>
        <dbReference type="ARBA" id="ARBA00022691"/>
    </source>
</evidence>
<dbReference type="InterPro" id="IPR022946">
    <property type="entry name" value="UPF0313"/>
</dbReference>
<evidence type="ECO:0000259" key="7">
    <source>
        <dbReference type="PROSITE" id="PS51918"/>
    </source>
</evidence>
<dbReference type="GO" id="GO:0003824">
    <property type="term" value="F:catalytic activity"/>
    <property type="evidence" value="ECO:0007669"/>
    <property type="project" value="InterPro"/>
</dbReference>
<evidence type="ECO:0000256" key="5">
    <source>
        <dbReference type="ARBA" id="ARBA00023014"/>
    </source>
</evidence>
<dbReference type="GO" id="GO:0051539">
    <property type="term" value="F:4 iron, 4 sulfur cluster binding"/>
    <property type="evidence" value="ECO:0007669"/>
    <property type="project" value="UniProtKB-KW"/>
</dbReference>
<dbReference type="SUPFAM" id="SSF102114">
    <property type="entry name" value="Radical SAM enzymes"/>
    <property type="match status" value="1"/>
</dbReference>
<accession>A0A7D5ECT4</accession>
<comment type="cofactor">
    <cofactor evidence="6">
        <name>[4Fe-4S] cluster</name>
        <dbReference type="ChEBI" id="CHEBI:49883"/>
    </cofactor>
    <text evidence="6">Binds 1 [4Fe-4S] cluster. The cluster is coordinated with 3 cysteines and an exchangeable S-adenosyl-L-methionine.</text>
</comment>
<evidence type="ECO:0000313" key="9">
    <source>
        <dbReference type="Proteomes" id="UP000509594"/>
    </source>
</evidence>
<keyword evidence="5 6" id="KW-0411">Iron-sulfur</keyword>
<gene>
    <name evidence="8" type="ORF">HWN40_01355</name>
</gene>
<dbReference type="RefSeq" id="WP_176964077.1">
    <property type="nucleotide sequence ID" value="NZ_CP058215.1"/>
</dbReference>
<dbReference type="KEGG" id="mzi:HWN40_01355"/>
<sequence length="614" mass="70413">MKDKRKKKSDQSKFLPMSPEEAKGWDELDIIIVTGDAYVDHPGFGTSIIGRVLEDAGYRVGVIAQPNWEDAGDFKKLGKPRLFFAISAGNTDSMVSNYTPSKRLRHEDAYSPGNKAGLRPNRATIVYSNRLKEAFPDVPQVIGGIEASLRRFAQYDYWSDKVRQSILADAPADILVYGMGELQIREIAERLDKGTPVSDITDIDGTVWKIDIKSWKEKHDDYLRNRVEIAPYTEISKNKELYAETFKTVYQEQDHIRGHDIIQVHPKTVIVQKKPMRPLTTEEMDHVYELPFTREAHPSYREPVPALDMVKFSINTHRGCFGACSFCAIALHQGRMIRSRSMESIIREAEGFRDMKGFKGIINGLGGPSANMYGMDCKNWDEKGVCKDKTCIYPKACPSLDTSHRKLIELMRRLREIPGISKVFVGYGVRYDLALLDEEYMEELCAHHVSGQLKVAPEHYCDRVTDVMKKPDREVFERFEQKYKEINKRLGKDQYLVAFLMSGHPGCTLEDMIETAEYIRDTGRYTKQVQDFTPTPMTSATCMFHTGIDPFTGKKIYVATSQKEKKIQRAMLHYREPGNYNMVYEGLKRANRLDLVGNTWNCLISRKKRRKSGW</sequence>
<keyword evidence="2 6" id="KW-0949">S-adenosyl-L-methionine</keyword>
<dbReference type="PANTHER" id="PTHR32331">
    <property type="entry name" value="UPF0313 PROTEIN YGIQ"/>
    <property type="match status" value="1"/>
</dbReference>
<dbReference type="InterPro" id="IPR006638">
    <property type="entry name" value="Elp3/MiaA/NifB-like_rSAM"/>
</dbReference>
<feature type="domain" description="Radical SAM core" evidence="7">
    <location>
        <begin position="306"/>
        <end position="575"/>
    </location>
</feature>
<dbReference type="InterPro" id="IPR023404">
    <property type="entry name" value="rSAM_horseshoe"/>
</dbReference>
<protein>
    <submittedName>
        <fullName evidence="8">YgiQ family radical SAM protein</fullName>
    </submittedName>
</protein>
<keyword evidence="3 6" id="KW-0479">Metal-binding</keyword>
<dbReference type="PROSITE" id="PS01278">
    <property type="entry name" value="MTTASE_RADICAL"/>
    <property type="match status" value="1"/>
</dbReference>
<dbReference type="EMBL" id="CP058215">
    <property type="protein sequence ID" value="QLC49014.1"/>
    <property type="molecule type" value="Genomic_DNA"/>
</dbReference>
<dbReference type="InterPro" id="IPR007197">
    <property type="entry name" value="rSAM"/>
</dbReference>
<dbReference type="SFLD" id="SFLDG01069">
    <property type="entry name" value="UPF0313"/>
    <property type="match status" value="1"/>
</dbReference>
<dbReference type="GeneID" id="55820280"/>
<dbReference type="HAMAP" id="MF_01251">
    <property type="entry name" value="UPF0313"/>
    <property type="match status" value="1"/>
</dbReference>
<dbReference type="NCBIfam" id="TIGR03904">
    <property type="entry name" value="SAM_YgiQ"/>
    <property type="match status" value="1"/>
</dbReference>
<name>A0A7D5ECT4_9EURY</name>
<evidence type="ECO:0000256" key="3">
    <source>
        <dbReference type="ARBA" id="ARBA00022723"/>
    </source>
</evidence>
<proteinExistence type="inferred from homology"/>
<dbReference type="SFLD" id="SFLDS00029">
    <property type="entry name" value="Radical_SAM"/>
    <property type="match status" value="1"/>
</dbReference>
<evidence type="ECO:0000256" key="4">
    <source>
        <dbReference type="ARBA" id="ARBA00023004"/>
    </source>
</evidence>
<dbReference type="InterPro" id="IPR013704">
    <property type="entry name" value="UPF0313_N"/>
</dbReference>
<keyword evidence="1 6" id="KW-0004">4Fe-4S</keyword>
<dbReference type="Pfam" id="PF04055">
    <property type="entry name" value="Radical_SAM"/>
    <property type="match status" value="1"/>
</dbReference>
<keyword evidence="9" id="KW-1185">Reference proteome</keyword>
<evidence type="ECO:0000313" key="8">
    <source>
        <dbReference type="EMBL" id="QLC49014.1"/>
    </source>
</evidence>
<dbReference type="SFLD" id="SFLDG01082">
    <property type="entry name" value="B12-binding_domain_containing"/>
    <property type="match status" value="1"/>
</dbReference>
<dbReference type="Gene3D" id="3.80.30.20">
    <property type="entry name" value="tm_1862 like domain"/>
    <property type="match status" value="1"/>
</dbReference>
<dbReference type="Pfam" id="PF08497">
    <property type="entry name" value="Radical_SAM_N"/>
    <property type="match status" value="1"/>
</dbReference>
<dbReference type="InterPro" id="IPR020612">
    <property type="entry name" value="Methylthiotransferase_CS"/>
</dbReference>
<dbReference type="SMART" id="SM00729">
    <property type="entry name" value="Elp3"/>
    <property type="match status" value="1"/>
</dbReference>
<evidence type="ECO:0000256" key="1">
    <source>
        <dbReference type="ARBA" id="ARBA00022485"/>
    </source>
</evidence>
<dbReference type="PROSITE" id="PS51918">
    <property type="entry name" value="RADICAL_SAM"/>
    <property type="match status" value="1"/>
</dbReference>
<dbReference type="InterPro" id="IPR058240">
    <property type="entry name" value="rSAM_sf"/>
</dbReference>
<dbReference type="GO" id="GO:0005506">
    <property type="term" value="F:iron ion binding"/>
    <property type="evidence" value="ECO:0007669"/>
    <property type="project" value="UniProtKB-UniRule"/>
</dbReference>
<dbReference type="AlphaFoldDB" id="A0A7D5ECT4"/>
<comment type="similarity">
    <text evidence="6">Belongs to the UPF0313 family.</text>
</comment>
<feature type="binding site" evidence="6">
    <location>
        <position position="324"/>
    </location>
    <ligand>
        <name>[4Fe-4S] cluster</name>
        <dbReference type="ChEBI" id="CHEBI:49883"/>
        <note>4Fe-4S-S-AdoMet</note>
    </ligand>
</feature>
<keyword evidence="4 6" id="KW-0408">Iron</keyword>